<accession>X8J4Q7</accession>
<protein>
    <recommendedName>
        <fullName evidence="4">Secreted protein</fullName>
    </recommendedName>
</protein>
<name>X8J4Q7_9AGAM</name>
<feature type="chain" id="PRO_5004988516" description="Secreted protein" evidence="1">
    <location>
        <begin position="19"/>
        <end position="77"/>
    </location>
</feature>
<evidence type="ECO:0008006" key="4">
    <source>
        <dbReference type="Google" id="ProtNLM"/>
    </source>
</evidence>
<dbReference type="Proteomes" id="UP000030108">
    <property type="component" value="Unassembled WGS sequence"/>
</dbReference>
<sequence length="77" mass="8683">MLLKRILLALASPWATQPHFQTFLNSADLVRSTTLQPTLKFNLKFGCRRPIIGMDGSLMLGTVEILALSHIRKCLFQ</sequence>
<organism evidence="2 3">
    <name type="scientific">Rhizoctonia solani AG-3 Rhs1AP</name>
    <dbReference type="NCBI Taxonomy" id="1086054"/>
    <lineage>
        <taxon>Eukaryota</taxon>
        <taxon>Fungi</taxon>
        <taxon>Dikarya</taxon>
        <taxon>Basidiomycota</taxon>
        <taxon>Agaricomycotina</taxon>
        <taxon>Agaricomycetes</taxon>
        <taxon>Cantharellales</taxon>
        <taxon>Ceratobasidiaceae</taxon>
        <taxon>Rhizoctonia</taxon>
    </lineage>
</organism>
<reference evidence="3" key="1">
    <citation type="journal article" date="2014" name="Genome Announc.">
        <title>Draft genome sequence of the plant-pathogenic soil fungus Rhizoctonia solani anastomosis group 3 strain Rhs1AP.</title>
        <authorList>
            <person name="Cubeta M.A."/>
            <person name="Thomas E."/>
            <person name="Dean R.A."/>
            <person name="Jabaji S."/>
            <person name="Neate S.M."/>
            <person name="Tavantzis S."/>
            <person name="Toda T."/>
            <person name="Vilgalys R."/>
            <person name="Bharathan N."/>
            <person name="Fedorova-Abrams N."/>
            <person name="Pakala S.B."/>
            <person name="Pakala S.M."/>
            <person name="Zafar N."/>
            <person name="Joardar V."/>
            <person name="Losada L."/>
            <person name="Nierman W.C."/>
        </authorList>
    </citation>
    <scope>NUCLEOTIDE SEQUENCE [LARGE SCALE GENOMIC DNA]</scope>
    <source>
        <strain evidence="3">AG-3</strain>
    </source>
</reference>
<feature type="signal peptide" evidence="1">
    <location>
        <begin position="1"/>
        <end position="18"/>
    </location>
</feature>
<gene>
    <name evidence="2" type="ORF">RSOL_217960</name>
</gene>
<proteinExistence type="predicted"/>
<evidence type="ECO:0000256" key="1">
    <source>
        <dbReference type="SAM" id="SignalP"/>
    </source>
</evidence>
<dbReference type="AlphaFoldDB" id="X8J4Q7"/>
<comment type="caution">
    <text evidence="2">The sequence shown here is derived from an EMBL/GenBank/DDBJ whole genome shotgun (WGS) entry which is preliminary data.</text>
</comment>
<keyword evidence="1" id="KW-0732">Signal</keyword>
<dbReference type="EMBL" id="JATN01000322">
    <property type="protein sequence ID" value="EUC57308.1"/>
    <property type="molecule type" value="Genomic_DNA"/>
</dbReference>
<evidence type="ECO:0000313" key="2">
    <source>
        <dbReference type="EMBL" id="EUC57308.1"/>
    </source>
</evidence>
<evidence type="ECO:0000313" key="3">
    <source>
        <dbReference type="Proteomes" id="UP000030108"/>
    </source>
</evidence>